<proteinExistence type="predicted"/>
<dbReference type="EMBL" id="JAVLET010000004">
    <property type="protein sequence ID" value="KAL0470375.1"/>
    <property type="molecule type" value="Genomic_DNA"/>
</dbReference>
<organism evidence="1 2">
    <name type="scientific">Neurospora intermedia</name>
    <dbReference type="NCBI Taxonomy" id="5142"/>
    <lineage>
        <taxon>Eukaryota</taxon>
        <taxon>Fungi</taxon>
        <taxon>Dikarya</taxon>
        <taxon>Ascomycota</taxon>
        <taxon>Pezizomycotina</taxon>
        <taxon>Sordariomycetes</taxon>
        <taxon>Sordariomycetidae</taxon>
        <taxon>Sordariales</taxon>
        <taxon>Sordariaceae</taxon>
        <taxon>Neurospora</taxon>
    </lineage>
</organism>
<comment type="caution">
    <text evidence="1">The sequence shown here is derived from an EMBL/GenBank/DDBJ whole genome shotgun (WGS) entry which is preliminary data.</text>
</comment>
<name>A0ABR3DCH5_NEUIN</name>
<evidence type="ECO:0000313" key="1">
    <source>
        <dbReference type="EMBL" id="KAL0470375.1"/>
    </source>
</evidence>
<gene>
    <name evidence="1" type="ORF">QR685DRAFT_440845</name>
</gene>
<feature type="non-terminal residue" evidence="1">
    <location>
        <position position="1"/>
    </location>
</feature>
<protein>
    <submittedName>
        <fullName evidence="1">Uncharacterized protein</fullName>
    </submittedName>
</protein>
<keyword evidence="2" id="KW-1185">Reference proteome</keyword>
<reference evidence="1 2" key="1">
    <citation type="submission" date="2023-09" db="EMBL/GenBank/DDBJ databases">
        <title>Multi-omics analysis of a traditional fermented food reveals byproduct-associated fungal strains for waste-to-food upcycling.</title>
        <authorList>
            <consortium name="Lawrence Berkeley National Laboratory"/>
            <person name="Rekdal V.M."/>
            <person name="Villalobos-Escobedo J.M."/>
            <person name="Rodriguez-Valeron N."/>
            <person name="Garcia M.O."/>
            <person name="Vasquez D.P."/>
            <person name="Damayanti I."/>
            <person name="Sorensen P.M."/>
            <person name="Baidoo E.E."/>
            <person name="De Carvalho A.C."/>
            <person name="Riley R."/>
            <person name="Lipzen A."/>
            <person name="He G."/>
            <person name="Yan M."/>
            <person name="Haridas S."/>
            <person name="Daum C."/>
            <person name="Yoshinaga Y."/>
            <person name="Ng V."/>
            <person name="Grigoriev I.V."/>
            <person name="Munk R."/>
            <person name="Nuraida L."/>
            <person name="Wijaya C.H."/>
            <person name="Morales P.-C."/>
            <person name="Keasling J.D."/>
        </authorList>
    </citation>
    <scope>NUCLEOTIDE SEQUENCE [LARGE SCALE GENOMIC DNA]</scope>
    <source>
        <strain evidence="1 2">FGSC 2613</strain>
    </source>
</reference>
<evidence type="ECO:0000313" key="2">
    <source>
        <dbReference type="Proteomes" id="UP001451303"/>
    </source>
</evidence>
<sequence>VATSTIEVEFTILIPTAKALDWVGSIFDNLDVNVGLHKINRILYTDNSNAKDWILNPNILTSNKYVNI</sequence>
<dbReference type="Proteomes" id="UP001451303">
    <property type="component" value="Unassembled WGS sequence"/>
</dbReference>
<accession>A0ABR3DCH5</accession>